<accession>A0A6M3Y2W0</accession>
<sequence length="64" mass="7650">MSKLIRVDELTFNNLEDIRRKDETKSQVLDRLIDLWRMLKGTEPLLRGSVAFREFQESQKEVKV</sequence>
<proteinExistence type="predicted"/>
<evidence type="ECO:0000313" key="1">
    <source>
        <dbReference type="EMBL" id="QJI04402.1"/>
    </source>
</evidence>
<name>A0A6M3Y2W0_9ZZZZ</name>
<organism evidence="1">
    <name type="scientific">viral metagenome</name>
    <dbReference type="NCBI Taxonomy" id="1070528"/>
    <lineage>
        <taxon>unclassified sequences</taxon>
        <taxon>metagenomes</taxon>
        <taxon>organismal metagenomes</taxon>
    </lineage>
</organism>
<dbReference type="AlphaFoldDB" id="A0A6M3Y2W0"/>
<dbReference type="EMBL" id="MT145176">
    <property type="protein sequence ID" value="QJI04402.1"/>
    <property type="molecule type" value="Genomic_DNA"/>
</dbReference>
<protein>
    <submittedName>
        <fullName evidence="1">Uncharacterized protein</fullName>
    </submittedName>
</protein>
<reference evidence="1" key="1">
    <citation type="submission" date="2020-03" db="EMBL/GenBank/DDBJ databases">
        <title>The deep terrestrial virosphere.</title>
        <authorList>
            <person name="Holmfeldt K."/>
            <person name="Nilsson E."/>
            <person name="Simone D."/>
            <person name="Lopez-Fernandez M."/>
            <person name="Wu X."/>
            <person name="de Brujin I."/>
            <person name="Lundin D."/>
            <person name="Andersson A."/>
            <person name="Bertilsson S."/>
            <person name="Dopson M."/>
        </authorList>
    </citation>
    <scope>NUCLEOTIDE SEQUENCE</scope>
    <source>
        <strain evidence="1">TM448B07783</strain>
    </source>
</reference>
<gene>
    <name evidence="1" type="ORF">TM448B07783_0008</name>
</gene>